<name>A0AAV8UK78_9RHOD</name>
<evidence type="ECO:0000313" key="2">
    <source>
        <dbReference type="Proteomes" id="UP001157974"/>
    </source>
</evidence>
<proteinExistence type="predicted"/>
<dbReference type="Proteomes" id="UP001157974">
    <property type="component" value="Unassembled WGS sequence"/>
</dbReference>
<dbReference type="AlphaFoldDB" id="A0AAV8UK78"/>
<keyword evidence="2" id="KW-1185">Reference proteome</keyword>
<sequence>MFWKLRNEEVAKAEPVKVAKATYADNFEDGYVSMLVTHTSKNLKELSKCQTLNVKGFYNVNDNQKVFAEVDPIGRAISAIGLKLKQVDIADQKFMNELVYSPSGDSACARVQWGESNMKIGTELNFKEFSKAVFDNHHEDIWVQSKLQDDQIKLSGKYSVQGQSLKGKVRYTTGSYILQGEARASAKALDGFRASVEKVLNNGAKVGLHAHPSDKRGAIQYKSNAENLPFSLSADFPFDSSTADLVDNTTITFGTRINVFNK</sequence>
<organism evidence="1 2">
    <name type="scientific">Rhodosorus marinus</name>
    <dbReference type="NCBI Taxonomy" id="101924"/>
    <lineage>
        <taxon>Eukaryota</taxon>
        <taxon>Rhodophyta</taxon>
        <taxon>Stylonematophyceae</taxon>
        <taxon>Stylonematales</taxon>
        <taxon>Stylonemataceae</taxon>
        <taxon>Rhodosorus</taxon>
    </lineage>
</organism>
<comment type="caution">
    <text evidence="1">The sequence shown here is derived from an EMBL/GenBank/DDBJ whole genome shotgun (WGS) entry which is preliminary data.</text>
</comment>
<accession>A0AAV8UK78</accession>
<evidence type="ECO:0000313" key="1">
    <source>
        <dbReference type="EMBL" id="KAJ8901742.1"/>
    </source>
</evidence>
<reference evidence="1 2" key="1">
    <citation type="journal article" date="2023" name="Nat. Commun.">
        <title>Origin of minicircular mitochondrial genomes in red algae.</title>
        <authorList>
            <person name="Lee Y."/>
            <person name="Cho C.H."/>
            <person name="Lee Y.M."/>
            <person name="Park S.I."/>
            <person name="Yang J.H."/>
            <person name="West J.A."/>
            <person name="Bhattacharya D."/>
            <person name="Yoon H.S."/>
        </authorList>
    </citation>
    <scope>NUCLEOTIDE SEQUENCE [LARGE SCALE GENOMIC DNA]</scope>
    <source>
        <strain evidence="1 2">CCMP1338</strain>
        <tissue evidence="1">Whole cell</tissue>
    </source>
</reference>
<gene>
    <name evidence="1" type="ORF">NDN08_003948</name>
</gene>
<dbReference type="EMBL" id="JAMWBK010000010">
    <property type="protein sequence ID" value="KAJ8901742.1"/>
    <property type="molecule type" value="Genomic_DNA"/>
</dbReference>
<protein>
    <submittedName>
        <fullName evidence="1">Uncharacterized protein</fullName>
    </submittedName>
</protein>